<dbReference type="PANTHER" id="PTHR15922:SF2">
    <property type="entry name" value="NBAS SUBUNIT OF NRZ TETHERING COMPLEX"/>
    <property type="match status" value="1"/>
</dbReference>
<evidence type="ECO:0000313" key="3">
    <source>
        <dbReference type="EMBL" id="GAB1297310.1"/>
    </source>
</evidence>
<feature type="domain" description="Neuroblastoma-amplified sequence N-terminal" evidence="2">
    <location>
        <begin position="57"/>
        <end position="196"/>
    </location>
</feature>
<accession>A0ABQ0FDM5</accession>
<evidence type="ECO:0000256" key="1">
    <source>
        <dbReference type="SAM" id="MobiDB-lite"/>
    </source>
</evidence>
<feature type="domain" description="Neuroblastoma-amplified sequence N-terminal" evidence="2">
    <location>
        <begin position="290"/>
        <end position="363"/>
    </location>
</feature>
<gene>
    <name evidence="3" type="ORF">APTSU1_001254600</name>
</gene>
<dbReference type="InterPro" id="IPR011044">
    <property type="entry name" value="Quino_amine_DH_bsu"/>
</dbReference>
<dbReference type="Pfam" id="PF15492">
    <property type="entry name" value="Nbas_N"/>
    <property type="match status" value="2"/>
</dbReference>
<feature type="region of interest" description="Disordered" evidence="1">
    <location>
        <begin position="449"/>
        <end position="470"/>
    </location>
</feature>
<keyword evidence="4" id="KW-1185">Reference proteome</keyword>
<dbReference type="PANTHER" id="PTHR15922">
    <property type="entry name" value="NEUROBLASTOMA-AMPLIFIED SEQUENCE"/>
    <property type="match status" value="1"/>
</dbReference>
<evidence type="ECO:0000259" key="2">
    <source>
        <dbReference type="Pfam" id="PF15492"/>
    </source>
</evidence>
<organism evidence="3 4">
    <name type="scientific">Apodemus speciosus</name>
    <name type="common">Large Japanese field mouse</name>
    <dbReference type="NCBI Taxonomy" id="105296"/>
    <lineage>
        <taxon>Eukaryota</taxon>
        <taxon>Metazoa</taxon>
        <taxon>Chordata</taxon>
        <taxon>Craniata</taxon>
        <taxon>Vertebrata</taxon>
        <taxon>Euteleostomi</taxon>
        <taxon>Mammalia</taxon>
        <taxon>Eutheria</taxon>
        <taxon>Euarchontoglires</taxon>
        <taxon>Glires</taxon>
        <taxon>Rodentia</taxon>
        <taxon>Myomorpha</taxon>
        <taxon>Muroidea</taxon>
        <taxon>Muridae</taxon>
        <taxon>Murinae</taxon>
        <taxon>Apodemus</taxon>
    </lineage>
</organism>
<dbReference type="InterPro" id="IPR015943">
    <property type="entry name" value="WD40/YVTN_repeat-like_dom_sf"/>
</dbReference>
<dbReference type="Gene3D" id="2.130.10.10">
    <property type="entry name" value="YVTN repeat-like/Quinoprotein amine dehydrogenase"/>
    <property type="match status" value="1"/>
</dbReference>
<reference evidence="3 4" key="1">
    <citation type="submission" date="2024-08" db="EMBL/GenBank/DDBJ databases">
        <title>The draft genome of Apodemus speciosus.</title>
        <authorList>
            <person name="Nabeshima K."/>
            <person name="Suzuki S."/>
            <person name="Onuma M."/>
        </authorList>
    </citation>
    <scope>NUCLEOTIDE SEQUENCE [LARGE SCALE GENOMIC DNA]</scope>
    <source>
        <strain evidence="3">IB14-021</strain>
    </source>
</reference>
<dbReference type="InterPro" id="IPR029145">
    <property type="entry name" value="NBAS_N"/>
</dbReference>
<proteinExistence type="predicted"/>
<dbReference type="EMBL" id="BAAFST010000012">
    <property type="protein sequence ID" value="GAB1297310.1"/>
    <property type="molecule type" value="Genomic_DNA"/>
</dbReference>
<comment type="caution">
    <text evidence="3">The sequence shown here is derived from an EMBL/GenBank/DDBJ whole genome shotgun (WGS) entry which is preliminary data.</text>
</comment>
<dbReference type="Proteomes" id="UP001623349">
    <property type="component" value="Unassembled WGS sequence"/>
</dbReference>
<evidence type="ECO:0000313" key="4">
    <source>
        <dbReference type="Proteomes" id="UP001623349"/>
    </source>
</evidence>
<sequence length="657" mass="73808">MAAPESAPALSPGSADEEETILYDLLVNTEWPPETEVQPRGNRKHGASFIITKAIRVHGKLLAAVQDQCVEIRSAKDDFTSIIGKCQVPKDPKPQWRRVAWSYDSTLLAYAESTGTVRVFDLMGSELFVIAPASVFPGDLSYAIAGLVFLEYKASAQWSAELLVINYRGELRSYLVSVGTNQSYQESHSFSFSSFYWLVDVKLPNWAFLKLLAVAFLHGESFQAHHIISKLLMVETGSLRHISTAGFWKGRKELKVELFTDLSQKGTSFLFIHQTNYMTPPNLKEDPVPKTLGLLKLLSVKFYTRQGQEQDGIFKMSLSPDGSLLAAVHFSGKLSIWAIPSLTQQGVWSQEEQPGYDELNPDWRLSPEKRKKIKDKESFYPLIDVNWWADGAVTLARCSGALTVSSAKSLKNLLGKSCEWFEPSPQVTATHDGGFLSLECEIKLAPKRPRVEMRAGEEDEGEADSDSDHETSAKARYFGYIKQGLYLVTEMERFAPPRKRPRTIMKNYRLVSLRSTTPEELYQRKIESEDYEEALSLAHTYGLDTDLVYQRQWRKSAVNIASIQNYLSKIKKRSWVLHECLERVPENVDAAKELLQYGLKGTDLEALVAIGKGVDDGRLVWKACTCCKSDMERAEAAALGPADVDHSVEAAVLDWYC</sequence>
<protein>
    <submittedName>
        <fullName evidence="3">Neuroblastoma-amplified sequence</fullName>
    </submittedName>
</protein>
<dbReference type="SUPFAM" id="SSF50969">
    <property type="entry name" value="YVTN repeat-like/Quinoprotein amine dehydrogenase"/>
    <property type="match status" value="1"/>
</dbReference>
<name>A0ABQ0FDM5_APOSI</name>